<accession>A0A9Q3PFK5</accession>
<organism evidence="1 2">
    <name type="scientific">Austropuccinia psidii MF-1</name>
    <dbReference type="NCBI Taxonomy" id="1389203"/>
    <lineage>
        <taxon>Eukaryota</taxon>
        <taxon>Fungi</taxon>
        <taxon>Dikarya</taxon>
        <taxon>Basidiomycota</taxon>
        <taxon>Pucciniomycotina</taxon>
        <taxon>Pucciniomycetes</taxon>
        <taxon>Pucciniales</taxon>
        <taxon>Sphaerophragmiaceae</taxon>
        <taxon>Austropuccinia</taxon>
    </lineage>
</organism>
<dbReference type="AlphaFoldDB" id="A0A9Q3PFK5"/>
<dbReference type="Proteomes" id="UP000765509">
    <property type="component" value="Unassembled WGS sequence"/>
</dbReference>
<gene>
    <name evidence="1" type="ORF">O181_098006</name>
</gene>
<comment type="caution">
    <text evidence="1">The sequence shown here is derived from an EMBL/GenBank/DDBJ whole genome shotgun (WGS) entry which is preliminary data.</text>
</comment>
<protein>
    <submittedName>
        <fullName evidence="1">Uncharacterized protein</fullName>
    </submittedName>
</protein>
<evidence type="ECO:0000313" key="1">
    <source>
        <dbReference type="EMBL" id="MBW0558291.1"/>
    </source>
</evidence>
<keyword evidence="2" id="KW-1185">Reference proteome</keyword>
<dbReference type="EMBL" id="AVOT02066493">
    <property type="protein sequence ID" value="MBW0558291.1"/>
    <property type="molecule type" value="Genomic_DNA"/>
</dbReference>
<proteinExistence type="predicted"/>
<name>A0A9Q3PFK5_9BASI</name>
<evidence type="ECO:0000313" key="2">
    <source>
        <dbReference type="Proteomes" id="UP000765509"/>
    </source>
</evidence>
<sequence length="203" mass="23034">MGILVIDTPKGEDLILRFEFLNHFNPSIDWMQELITFNSDNKDYYDPSKYFSNDLSSDKSCAVLVGDSRIPSFPSSVHIPSLNSHMSLLAFGDEVFKEIQDFGEDNSLSSLHVFFWNMDLPPSSYHDSLEELWNEEEELEEVEAVMKVFPSVYHQFLDVFSKVKAEKLPANHACDHHIALKGSLPPVGVIYSLSNQESGTLRA</sequence>
<reference evidence="1" key="1">
    <citation type="submission" date="2021-03" db="EMBL/GenBank/DDBJ databases">
        <title>Draft genome sequence of rust myrtle Austropuccinia psidii MF-1, a brazilian biotype.</title>
        <authorList>
            <person name="Quecine M.C."/>
            <person name="Pachon D.M.R."/>
            <person name="Bonatelli M.L."/>
            <person name="Correr F.H."/>
            <person name="Franceschini L.M."/>
            <person name="Leite T.F."/>
            <person name="Margarido G.R.A."/>
            <person name="Almeida C.A."/>
            <person name="Ferrarezi J.A."/>
            <person name="Labate C.A."/>
        </authorList>
    </citation>
    <scope>NUCLEOTIDE SEQUENCE</scope>
    <source>
        <strain evidence="1">MF-1</strain>
    </source>
</reference>